<gene>
    <name evidence="7" type="ORF">OOZ53_22725</name>
</gene>
<reference evidence="7" key="1">
    <citation type="submission" date="2022-11" db="EMBL/GenBank/DDBJ databases">
        <title>Hoeflea poritis sp. nov., isolated from scleractinian coral Porites lutea.</title>
        <authorList>
            <person name="Zhang G."/>
            <person name="Wei Q."/>
            <person name="Cai L."/>
        </authorList>
    </citation>
    <scope>NUCLEOTIDE SEQUENCE</scope>
    <source>
        <strain evidence="7">E7-10</strain>
    </source>
</reference>
<dbReference type="Gene3D" id="3.40.1190.20">
    <property type="match status" value="1"/>
</dbReference>
<dbReference type="InterPro" id="IPR011611">
    <property type="entry name" value="PfkB_dom"/>
</dbReference>
<dbReference type="RefSeq" id="WP_271092047.1">
    <property type="nucleotide sequence ID" value="NZ_JAPJZH010000019.1"/>
</dbReference>
<dbReference type="Proteomes" id="UP001148313">
    <property type="component" value="Unassembled WGS sequence"/>
</dbReference>
<evidence type="ECO:0000256" key="3">
    <source>
        <dbReference type="ARBA" id="ARBA00022741"/>
    </source>
</evidence>
<dbReference type="PROSITE" id="PS00584">
    <property type="entry name" value="PFKB_KINASES_2"/>
    <property type="match status" value="1"/>
</dbReference>
<proteinExistence type="inferred from homology"/>
<name>A0ABT4VVH4_9HYPH</name>
<comment type="caution">
    <text evidence="7">The sequence shown here is derived from an EMBL/GenBank/DDBJ whole genome shotgun (WGS) entry which is preliminary data.</text>
</comment>
<evidence type="ECO:0000256" key="2">
    <source>
        <dbReference type="ARBA" id="ARBA00022679"/>
    </source>
</evidence>
<evidence type="ECO:0000259" key="6">
    <source>
        <dbReference type="Pfam" id="PF00294"/>
    </source>
</evidence>
<keyword evidence="5" id="KW-0067">ATP-binding</keyword>
<keyword evidence="3" id="KW-0547">Nucleotide-binding</keyword>
<dbReference type="EMBL" id="JAPJZH010000019">
    <property type="protein sequence ID" value="MDA4848190.1"/>
    <property type="molecule type" value="Genomic_DNA"/>
</dbReference>
<dbReference type="SUPFAM" id="SSF53613">
    <property type="entry name" value="Ribokinase-like"/>
    <property type="match status" value="1"/>
</dbReference>
<organism evidence="7 8">
    <name type="scientific">Hoeflea poritis</name>
    <dbReference type="NCBI Taxonomy" id="2993659"/>
    <lineage>
        <taxon>Bacteria</taxon>
        <taxon>Pseudomonadati</taxon>
        <taxon>Pseudomonadota</taxon>
        <taxon>Alphaproteobacteria</taxon>
        <taxon>Hyphomicrobiales</taxon>
        <taxon>Rhizobiaceae</taxon>
        <taxon>Hoeflea</taxon>
    </lineage>
</organism>
<evidence type="ECO:0000313" key="8">
    <source>
        <dbReference type="Proteomes" id="UP001148313"/>
    </source>
</evidence>
<sequence>MIICCGEALIDMLPRKLPDGEGALLPVAGGAVFNTAIALGRLGADAGFFSGLSTDMFGRQLEETLEKSGVDYSFCVRSGRPTTLAFVELTDGHAKYTFYDEETAGRMLTPDALPELDERVEALHFGAISLIPEPCGSSYEALLAREADRRVISLDPNIRANFISDAEAHRRRIARMIAESDIVKVSDEDLAWLEPGRAADAVKADWLSKGVSIIVETMGADGAVATTACGNVSVAAKPVSVIDTVGAGDSFDAGLLAGLKNAGCLTKTALRSIEKDNLEAALNLAVSVAAVTVSRAGANPPWKDELS</sequence>
<dbReference type="GO" id="GO:0016301">
    <property type="term" value="F:kinase activity"/>
    <property type="evidence" value="ECO:0007669"/>
    <property type="project" value="UniProtKB-KW"/>
</dbReference>
<dbReference type="PANTHER" id="PTHR43085:SF1">
    <property type="entry name" value="PSEUDOURIDINE KINASE-RELATED"/>
    <property type="match status" value="1"/>
</dbReference>
<accession>A0ABT4VVH4</accession>
<dbReference type="CDD" id="cd01167">
    <property type="entry name" value="bac_FRK"/>
    <property type="match status" value="1"/>
</dbReference>
<dbReference type="InterPro" id="IPR029056">
    <property type="entry name" value="Ribokinase-like"/>
</dbReference>
<keyword evidence="2" id="KW-0808">Transferase</keyword>
<evidence type="ECO:0000313" key="7">
    <source>
        <dbReference type="EMBL" id="MDA4848190.1"/>
    </source>
</evidence>
<protein>
    <submittedName>
        <fullName evidence="7">Carbohydrate kinase</fullName>
    </submittedName>
</protein>
<comment type="similarity">
    <text evidence="1">Belongs to the carbohydrate kinase PfkB family.</text>
</comment>
<dbReference type="InterPro" id="IPR002173">
    <property type="entry name" value="Carboh/pur_kinase_PfkB_CS"/>
</dbReference>
<dbReference type="InterPro" id="IPR050306">
    <property type="entry name" value="PfkB_Carbo_kinase"/>
</dbReference>
<feature type="domain" description="Carbohydrate kinase PfkB" evidence="6">
    <location>
        <begin position="27"/>
        <end position="302"/>
    </location>
</feature>
<dbReference type="PANTHER" id="PTHR43085">
    <property type="entry name" value="HEXOKINASE FAMILY MEMBER"/>
    <property type="match status" value="1"/>
</dbReference>
<keyword evidence="4 7" id="KW-0418">Kinase</keyword>
<evidence type="ECO:0000256" key="4">
    <source>
        <dbReference type="ARBA" id="ARBA00022777"/>
    </source>
</evidence>
<dbReference type="Pfam" id="PF00294">
    <property type="entry name" value="PfkB"/>
    <property type="match status" value="1"/>
</dbReference>
<evidence type="ECO:0000256" key="5">
    <source>
        <dbReference type="ARBA" id="ARBA00022840"/>
    </source>
</evidence>
<evidence type="ECO:0000256" key="1">
    <source>
        <dbReference type="ARBA" id="ARBA00010688"/>
    </source>
</evidence>
<keyword evidence="8" id="KW-1185">Reference proteome</keyword>